<evidence type="ECO:0000313" key="1">
    <source>
        <dbReference type="EMBL" id="TQD84223.1"/>
    </source>
</evidence>
<accession>A0A540LCM3</accession>
<sequence>MPKNKKKERKLLDNQINVDDVLLKEIVTVSQNGSGNFTTINDVVAATPNKFEASKGYFLIYIKA</sequence>
<comment type="caution">
    <text evidence="1">The sequence shown here is derived from an EMBL/GenBank/DDBJ whole genome shotgun (WGS) entry which is preliminary data.</text>
</comment>
<dbReference type="SUPFAM" id="SSF51126">
    <property type="entry name" value="Pectin lyase-like"/>
    <property type="match status" value="1"/>
</dbReference>
<reference evidence="1 2" key="1">
    <citation type="journal article" date="2019" name="G3 (Bethesda)">
        <title>Sequencing of a Wild Apple (Malus baccata) Genome Unravels the Differences Between Cultivated and Wild Apple Species Regarding Disease Resistance and Cold Tolerance.</title>
        <authorList>
            <person name="Chen X."/>
        </authorList>
    </citation>
    <scope>NUCLEOTIDE SEQUENCE [LARGE SCALE GENOMIC DNA]</scope>
    <source>
        <strain evidence="2">cv. Shandingzi</strain>
        <tissue evidence="1">Leaves</tissue>
    </source>
</reference>
<keyword evidence="2" id="KW-1185">Reference proteome</keyword>
<protein>
    <submittedName>
        <fullName evidence="1">Uncharacterized protein</fullName>
    </submittedName>
</protein>
<dbReference type="EMBL" id="VIEB01000648">
    <property type="protein sequence ID" value="TQD84223.1"/>
    <property type="molecule type" value="Genomic_DNA"/>
</dbReference>
<proteinExistence type="predicted"/>
<organism evidence="1 2">
    <name type="scientific">Malus baccata</name>
    <name type="common">Siberian crab apple</name>
    <name type="synonym">Pyrus baccata</name>
    <dbReference type="NCBI Taxonomy" id="106549"/>
    <lineage>
        <taxon>Eukaryota</taxon>
        <taxon>Viridiplantae</taxon>
        <taxon>Streptophyta</taxon>
        <taxon>Embryophyta</taxon>
        <taxon>Tracheophyta</taxon>
        <taxon>Spermatophyta</taxon>
        <taxon>Magnoliopsida</taxon>
        <taxon>eudicotyledons</taxon>
        <taxon>Gunneridae</taxon>
        <taxon>Pentapetalae</taxon>
        <taxon>rosids</taxon>
        <taxon>fabids</taxon>
        <taxon>Rosales</taxon>
        <taxon>Rosaceae</taxon>
        <taxon>Amygdaloideae</taxon>
        <taxon>Maleae</taxon>
        <taxon>Malus</taxon>
    </lineage>
</organism>
<dbReference type="AlphaFoldDB" id="A0A540LCM3"/>
<evidence type="ECO:0000313" key="2">
    <source>
        <dbReference type="Proteomes" id="UP000315295"/>
    </source>
</evidence>
<gene>
    <name evidence="1" type="ORF">C1H46_030313</name>
</gene>
<dbReference type="STRING" id="106549.A0A540LCM3"/>
<dbReference type="Proteomes" id="UP000315295">
    <property type="component" value="Unassembled WGS sequence"/>
</dbReference>
<dbReference type="InterPro" id="IPR011050">
    <property type="entry name" value="Pectin_lyase_fold/virulence"/>
</dbReference>
<name>A0A540LCM3_MALBA</name>